<dbReference type="InterPro" id="IPR036388">
    <property type="entry name" value="WH-like_DNA-bd_sf"/>
</dbReference>
<dbReference type="InterPro" id="IPR000524">
    <property type="entry name" value="Tscrpt_reg_HTH_GntR"/>
</dbReference>
<comment type="caution">
    <text evidence="6">The sequence shown here is derived from an EMBL/GenBank/DDBJ whole genome shotgun (WGS) entry which is preliminary data.</text>
</comment>
<dbReference type="PANTHER" id="PTHR30146">
    <property type="entry name" value="LACI-RELATED TRANSCRIPTIONAL REPRESSOR"/>
    <property type="match status" value="1"/>
</dbReference>
<keyword evidence="4" id="KW-0804">Transcription</keyword>
<accession>A0A7M4DS81</accession>
<evidence type="ECO:0000256" key="1">
    <source>
        <dbReference type="ARBA" id="ARBA00022491"/>
    </source>
</evidence>
<reference evidence="6 7" key="1">
    <citation type="submission" date="2019-11" db="EMBL/GenBank/DDBJ databases">
        <authorList>
            <person name="Criscuolo A."/>
        </authorList>
    </citation>
    <scope>NUCLEOTIDE SEQUENCE [LARGE SCALE GENOMIC DNA]</scope>
    <source>
        <strain evidence="6">CIP111667</strain>
    </source>
</reference>
<dbReference type="CDD" id="cd06267">
    <property type="entry name" value="PBP1_LacI_sugar_binding-like"/>
    <property type="match status" value="1"/>
</dbReference>
<dbReference type="GO" id="GO:0003700">
    <property type="term" value="F:DNA-binding transcription factor activity"/>
    <property type="evidence" value="ECO:0007669"/>
    <property type="project" value="InterPro"/>
</dbReference>
<dbReference type="AlphaFoldDB" id="A0A7M4DS81"/>
<evidence type="ECO:0000313" key="6">
    <source>
        <dbReference type="EMBL" id="VZO40325.1"/>
    </source>
</evidence>
<dbReference type="SMART" id="SM00345">
    <property type="entry name" value="HTH_GNTR"/>
    <property type="match status" value="1"/>
</dbReference>
<keyword evidence="7" id="KW-1185">Reference proteome</keyword>
<dbReference type="PANTHER" id="PTHR30146:SF95">
    <property type="entry name" value="RIBOSE OPERON REPRESSOR"/>
    <property type="match status" value="1"/>
</dbReference>
<dbReference type="InterPro" id="IPR028082">
    <property type="entry name" value="Peripla_BP_I"/>
</dbReference>
<dbReference type="Gene3D" id="3.40.50.2300">
    <property type="match status" value="2"/>
</dbReference>
<protein>
    <submittedName>
        <fullName evidence="6">Arabinose metabolism transcriptional repressor</fullName>
    </submittedName>
</protein>
<evidence type="ECO:0000256" key="3">
    <source>
        <dbReference type="ARBA" id="ARBA00023125"/>
    </source>
</evidence>
<dbReference type="CDD" id="cd07377">
    <property type="entry name" value="WHTH_GntR"/>
    <property type="match status" value="1"/>
</dbReference>
<sequence length="368" mass="39771">MNDALYARVFSTLKERIESGAIDVGERLPTQSQLADEFGVSTITIKHALDMLDRAGYIKRRPRLGSEVISRTAGLGAARSTSTLPTIGCVLTSFDDSFGTRVLWGILDASLGRANVVVGRTEGFHDREQGLLAQYRDLGVDGLILQPGSSEWIAPAILDLVSTQLPLVILDRNLDGLPVSTVCSDNVASGRAAAEHLFGLGHRNIGLVTSSGTVSTLDDRHRGFVYAHAEHGLAFTSAHEYRKVSSVVPDHEVSVADDLASLKEFLTTNSHLTGFVASEHAVGLLLVRALHELGLEVPSDISVVSFDAPQHVFDDEVRRFTHIDQHEHALGRATLESVLAQLSERGRVAKQVLPTELVVGETTAPPRR</sequence>
<dbReference type="Gene3D" id="1.10.10.10">
    <property type="entry name" value="Winged helix-like DNA-binding domain superfamily/Winged helix DNA-binding domain"/>
    <property type="match status" value="1"/>
</dbReference>
<keyword evidence="1" id="KW-0678">Repressor</keyword>
<evidence type="ECO:0000259" key="5">
    <source>
        <dbReference type="PROSITE" id="PS50949"/>
    </source>
</evidence>
<dbReference type="PRINTS" id="PR00035">
    <property type="entry name" value="HTHGNTR"/>
</dbReference>
<dbReference type="Proteomes" id="UP000419743">
    <property type="component" value="Unassembled WGS sequence"/>
</dbReference>
<feature type="domain" description="HTH gntR-type" evidence="5">
    <location>
        <begin position="3"/>
        <end position="71"/>
    </location>
</feature>
<dbReference type="InterPro" id="IPR046335">
    <property type="entry name" value="LacI/GalR-like_sensor"/>
</dbReference>
<dbReference type="SUPFAM" id="SSF53822">
    <property type="entry name" value="Periplasmic binding protein-like I"/>
    <property type="match status" value="1"/>
</dbReference>
<name>A0A7M4DS81_9MICO</name>
<evidence type="ECO:0000313" key="7">
    <source>
        <dbReference type="Proteomes" id="UP000419743"/>
    </source>
</evidence>
<dbReference type="SUPFAM" id="SSF46785">
    <property type="entry name" value="Winged helix' DNA-binding domain"/>
    <property type="match status" value="1"/>
</dbReference>
<keyword evidence="3" id="KW-0238">DNA-binding</keyword>
<dbReference type="Pfam" id="PF00392">
    <property type="entry name" value="GntR"/>
    <property type="match status" value="1"/>
</dbReference>
<dbReference type="GO" id="GO:0000976">
    <property type="term" value="F:transcription cis-regulatory region binding"/>
    <property type="evidence" value="ECO:0007669"/>
    <property type="project" value="TreeGrafter"/>
</dbReference>
<evidence type="ECO:0000256" key="4">
    <source>
        <dbReference type="ARBA" id="ARBA00023163"/>
    </source>
</evidence>
<dbReference type="PROSITE" id="PS50949">
    <property type="entry name" value="HTH_GNTR"/>
    <property type="match status" value="1"/>
</dbReference>
<keyword evidence="2" id="KW-0805">Transcription regulation</keyword>
<dbReference type="RefSeq" id="WP_156743578.1">
    <property type="nucleotide sequence ID" value="NZ_CACRYJ010000068.1"/>
</dbReference>
<organism evidence="6 7">
    <name type="scientific">Occultella aeris</name>
    <dbReference type="NCBI Taxonomy" id="2761496"/>
    <lineage>
        <taxon>Bacteria</taxon>
        <taxon>Bacillati</taxon>
        <taxon>Actinomycetota</taxon>
        <taxon>Actinomycetes</taxon>
        <taxon>Micrococcales</taxon>
        <taxon>Ruaniaceae</taxon>
        <taxon>Occultella</taxon>
    </lineage>
</organism>
<gene>
    <name evidence="6" type="primary">araR_5</name>
    <name evidence="6" type="ORF">HALOF300_05029</name>
</gene>
<dbReference type="EMBL" id="CACRYJ010000068">
    <property type="protein sequence ID" value="VZO40325.1"/>
    <property type="molecule type" value="Genomic_DNA"/>
</dbReference>
<dbReference type="Pfam" id="PF13377">
    <property type="entry name" value="Peripla_BP_3"/>
    <property type="match status" value="1"/>
</dbReference>
<evidence type="ECO:0000256" key="2">
    <source>
        <dbReference type="ARBA" id="ARBA00023015"/>
    </source>
</evidence>
<proteinExistence type="predicted"/>
<dbReference type="InterPro" id="IPR036390">
    <property type="entry name" value="WH_DNA-bd_sf"/>
</dbReference>